<dbReference type="EMBL" id="MU151699">
    <property type="protein sequence ID" value="KAF9442114.1"/>
    <property type="molecule type" value="Genomic_DNA"/>
</dbReference>
<dbReference type="Pfam" id="PF07717">
    <property type="entry name" value="OB_NTP_bind"/>
    <property type="match status" value="1"/>
</dbReference>
<evidence type="ECO:0000313" key="3">
    <source>
        <dbReference type="EMBL" id="KAF9442114.1"/>
    </source>
</evidence>
<feature type="region of interest" description="Disordered" evidence="1">
    <location>
        <begin position="118"/>
        <end position="151"/>
    </location>
</feature>
<organism evidence="3 4">
    <name type="scientific">Macrolepiota fuliginosa MF-IS2</name>
    <dbReference type="NCBI Taxonomy" id="1400762"/>
    <lineage>
        <taxon>Eukaryota</taxon>
        <taxon>Fungi</taxon>
        <taxon>Dikarya</taxon>
        <taxon>Basidiomycota</taxon>
        <taxon>Agaricomycotina</taxon>
        <taxon>Agaricomycetes</taxon>
        <taxon>Agaricomycetidae</taxon>
        <taxon>Agaricales</taxon>
        <taxon>Agaricineae</taxon>
        <taxon>Agaricaceae</taxon>
        <taxon>Macrolepiota</taxon>
    </lineage>
</organism>
<proteinExistence type="predicted"/>
<dbReference type="OrthoDB" id="10253254at2759"/>
<evidence type="ECO:0000259" key="2">
    <source>
        <dbReference type="Pfam" id="PF07717"/>
    </source>
</evidence>
<dbReference type="Proteomes" id="UP000807342">
    <property type="component" value="Unassembled WGS sequence"/>
</dbReference>
<keyword evidence="4" id="KW-1185">Reference proteome</keyword>
<protein>
    <submittedName>
        <fullName evidence="3">DUF1605-domain-containing protein</fullName>
    </submittedName>
</protein>
<gene>
    <name evidence="3" type="ORF">P691DRAFT_765547</name>
</gene>
<feature type="domain" description="DEAD-box helicase OB fold" evidence="2">
    <location>
        <begin position="21"/>
        <end position="96"/>
    </location>
</feature>
<dbReference type="AlphaFoldDB" id="A0A9P5WZY4"/>
<sequence length="151" mass="17363">MERLDIDLVSHSDETKLFTNVRKALVCGFFMQVAHKQKEKESYMTVKDNQIVGLHPSCGLKTQPEWVIFNEFVLTARPYIRTVTEVRPDWLLEDAPLYFDLRGFPAGETKRALERVQAKKLGKIPARPDDEGGSCRGTPSNDREAKRRKKE</sequence>
<name>A0A9P5WZY4_9AGAR</name>
<accession>A0A9P5WZY4</accession>
<evidence type="ECO:0000313" key="4">
    <source>
        <dbReference type="Proteomes" id="UP000807342"/>
    </source>
</evidence>
<comment type="caution">
    <text evidence="3">The sequence shown here is derived from an EMBL/GenBank/DDBJ whole genome shotgun (WGS) entry which is preliminary data.</text>
</comment>
<reference evidence="3" key="1">
    <citation type="submission" date="2020-11" db="EMBL/GenBank/DDBJ databases">
        <authorList>
            <consortium name="DOE Joint Genome Institute"/>
            <person name="Ahrendt S."/>
            <person name="Riley R."/>
            <person name="Andreopoulos W."/>
            <person name="Labutti K."/>
            <person name="Pangilinan J."/>
            <person name="Ruiz-Duenas F.J."/>
            <person name="Barrasa J.M."/>
            <person name="Sanchez-Garcia M."/>
            <person name="Camarero S."/>
            <person name="Miyauchi S."/>
            <person name="Serrano A."/>
            <person name="Linde D."/>
            <person name="Babiker R."/>
            <person name="Drula E."/>
            <person name="Ayuso-Fernandez I."/>
            <person name="Pacheco R."/>
            <person name="Padilla G."/>
            <person name="Ferreira P."/>
            <person name="Barriuso J."/>
            <person name="Kellner H."/>
            <person name="Castanera R."/>
            <person name="Alfaro M."/>
            <person name="Ramirez L."/>
            <person name="Pisabarro A.G."/>
            <person name="Kuo A."/>
            <person name="Tritt A."/>
            <person name="Lipzen A."/>
            <person name="He G."/>
            <person name="Yan M."/>
            <person name="Ng V."/>
            <person name="Cullen D."/>
            <person name="Martin F."/>
            <person name="Rosso M.-N."/>
            <person name="Henrissat B."/>
            <person name="Hibbett D."/>
            <person name="Martinez A.T."/>
            <person name="Grigoriev I.V."/>
        </authorList>
    </citation>
    <scope>NUCLEOTIDE SEQUENCE</scope>
    <source>
        <strain evidence="3">MF-IS2</strain>
    </source>
</reference>
<evidence type="ECO:0000256" key="1">
    <source>
        <dbReference type="SAM" id="MobiDB-lite"/>
    </source>
</evidence>
<dbReference type="InterPro" id="IPR011709">
    <property type="entry name" value="DEAD-box_helicase_OB_fold"/>
</dbReference>